<name>A0A7D9EWZ3_PARCT</name>
<dbReference type="EMBL" id="CACRXK020010558">
    <property type="protein sequence ID" value="CAB4019631.1"/>
    <property type="molecule type" value="Genomic_DNA"/>
</dbReference>
<sequence length="647" mass="74074">MERNRITTNCFNIKPAFSMLNLLQLTLTTWISNLVNSNLLLNFAKQIKDNRHYLRTIAEILLVTAQQKIAQRETGRSFRVKDIIRKSLTFGQSCGNFLAILSVVARHDSVIAERIRYGPANAKYIHHTIQNALLDIMKDMTLEQIQEEVRKAVYFTVLADESKDTSKKEQVVVAVRYCLNNGIHEEFVGIAEAQSLDADGLTDTIISQLRRIDANMKNCVGQGYDGASVVAGRLNGVQKKLREKTGSEMAYYVHCYCHRLNLVIVDVVNSITCVANMIALIKKIHSFLGTSTVHVRWEKAQEIRGLKRMEIGNISDTRWACQAKQLSAMAKRMEVVHEVLEEIIDNDTDADRVVDANGFKLQMDRRFVRYLLVTKHILKKAKFASDMLQKPTNDLSNAIDLITTLKEEVDACRSREKCQQFWDEAEDVADRLNLPDDVRPVRNRRPPAALRDFYVEANIEENLGQAGFDEFVRDVYEMVDKVNAELKRRFDEKNIVMMQGVTSLCPSSSSFLDEDSLVAFAKLFNVNTDCLRCEIATFHHLLKRKDKEDHPKGLLQMLSYLETLKEAFSELHRIVLIACTLPVSSAECERNFSSMKLIKNELRSVMKQERLDSLMMLGIHRERGEKLDLDNVVDRFKARFPKCRISL</sequence>
<dbReference type="InterPro" id="IPR012337">
    <property type="entry name" value="RNaseH-like_sf"/>
</dbReference>
<dbReference type="PANTHER" id="PTHR45749">
    <property type="match status" value="1"/>
</dbReference>
<dbReference type="Proteomes" id="UP001152795">
    <property type="component" value="Unassembled WGS sequence"/>
</dbReference>
<accession>A0A7D9EWZ3</accession>
<dbReference type="Pfam" id="PF14291">
    <property type="entry name" value="DUF4371"/>
    <property type="match status" value="1"/>
</dbReference>
<evidence type="ECO:0000313" key="3">
    <source>
        <dbReference type="EMBL" id="CAB4019631.1"/>
    </source>
</evidence>
<dbReference type="AlphaFoldDB" id="A0A7D9EWZ3"/>
<comment type="caution">
    <text evidence="3">The sequence shown here is derived from an EMBL/GenBank/DDBJ whole genome shotgun (WGS) entry which is preliminary data.</text>
</comment>
<gene>
    <name evidence="3" type="ORF">PACLA_8A069959</name>
</gene>
<organism evidence="3 4">
    <name type="scientific">Paramuricea clavata</name>
    <name type="common">Red gorgonian</name>
    <name type="synonym">Violescent sea-whip</name>
    <dbReference type="NCBI Taxonomy" id="317549"/>
    <lineage>
        <taxon>Eukaryota</taxon>
        <taxon>Metazoa</taxon>
        <taxon>Cnidaria</taxon>
        <taxon>Anthozoa</taxon>
        <taxon>Octocorallia</taxon>
        <taxon>Malacalcyonacea</taxon>
        <taxon>Plexauridae</taxon>
        <taxon>Paramuricea</taxon>
    </lineage>
</organism>
<dbReference type="OrthoDB" id="10064879at2759"/>
<feature type="domain" description="HAT C-terminal dimerisation" evidence="1">
    <location>
        <begin position="553"/>
        <end position="616"/>
    </location>
</feature>
<evidence type="ECO:0000259" key="2">
    <source>
        <dbReference type="Pfam" id="PF14291"/>
    </source>
</evidence>
<dbReference type="InterPro" id="IPR025398">
    <property type="entry name" value="DUF4371"/>
</dbReference>
<feature type="domain" description="DUF4371" evidence="2">
    <location>
        <begin position="93"/>
        <end position="236"/>
    </location>
</feature>
<evidence type="ECO:0000313" key="4">
    <source>
        <dbReference type="Proteomes" id="UP001152795"/>
    </source>
</evidence>
<protein>
    <submittedName>
        <fullName evidence="3">Zinc finger MYM-type 1-like</fullName>
    </submittedName>
</protein>
<dbReference type="PANTHER" id="PTHR45749:SF37">
    <property type="entry name" value="OS05G0311600 PROTEIN"/>
    <property type="match status" value="1"/>
</dbReference>
<dbReference type="Pfam" id="PF05699">
    <property type="entry name" value="Dimer_Tnp_hAT"/>
    <property type="match status" value="1"/>
</dbReference>
<proteinExistence type="predicted"/>
<dbReference type="InterPro" id="IPR008906">
    <property type="entry name" value="HATC_C_dom"/>
</dbReference>
<dbReference type="SUPFAM" id="SSF53098">
    <property type="entry name" value="Ribonuclease H-like"/>
    <property type="match status" value="1"/>
</dbReference>
<dbReference type="GO" id="GO:0046983">
    <property type="term" value="F:protein dimerization activity"/>
    <property type="evidence" value="ECO:0007669"/>
    <property type="project" value="InterPro"/>
</dbReference>
<reference evidence="3" key="1">
    <citation type="submission" date="2020-04" db="EMBL/GenBank/DDBJ databases">
        <authorList>
            <person name="Alioto T."/>
            <person name="Alioto T."/>
            <person name="Gomez Garrido J."/>
        </authorList>
    </citation>
    <scope>NUCLEOTIDE SEQUENCE</scope>
    <source>
        <strain evidence="3">A484AB</strain>
    </source>
</reference>
<keyword evidence="4" id="KW-1185">Reference proteome</keyword>
<evidence type="ECO:0000259" key="1">
    <source>
        <dbReference type="Pfam" id="PF05699"/>
    </source>
</evidence>